<dbReference type="AlphaFoldDB" id="A0A448X6V8"/>
<keyword evidence="3" id="KW-1185">Reference proteome</keyword>
<evidence type="ECO:0000256" key="1">
    <source>
        <dbReference type="SAM" id="MobiDB-lite"/>
    </source>
</evidence>
<gene>
    <name evidence="2" type="ORF">PXEA_LOCUS23065</name>
</gene>
<comment type="caution">
    <text evidence="2">The sequence shown here is derived from an EMBL/GenBank/DDBJ whole genome shotgun (WGS) entry which is preliminary data.</text>
</comment>
<name>A0A448X6V8_9PLAT</name>
<reference evidence="2" key="1">
    <citation type="submission" date="2018-11" db="EMBL/GenBank/DDBJ databases">
        <authorList>
            <consortium name="Pathogen Informatics"/>
        </authorList>
    </citation>
    <scope>NUCLEOTIDE SEQUENCE</scope>
</reference>
<protein>
    <submittedName>
        <fullName evidence="2">Uncharacterized protein</fullName>
    </submittedName>
</protein>
<evidence type="ECO:0000313" key="2">
    <source>
        <dbReference type="EMBL" id="VEL29625.1"/>
    </source>
</evidence>
<organism evidence="2 3">
    <name type="scientific">Protopolystoma xenopodis</name>
    <dbReference type="NCBI Taxonomy" id="117903"/>
    <lineage>
        <taxon>Eukaryota</taxon>
        <taxon>Metazoa</taxon>
        <taxon>Spiralia</taxon>
        <taxon>Lophotrochozoa</taxon>
        <taxon>Platyhelminthes</taxon>
        <taxon>Monogenea</taxon>
        <taxon>Polyopisthocotylea</taxon>
        <taxon>Polystomatidea</taxon>
        <taxon>Polystomatidae</taxon>
        <taxon>Protopolystoma</taxon>
    </lineage>
</organism>
<sequence>MGRIGDGGNKMASRCEMGPSQPHHPLLPHRAVCGQNDVVSVDDEGNAVRPATGSTHRPITCKHVCQSVSLWLCTSDCNIAGRLEQGITQLCASRFIPRLTRSAPTHPHTLPPTHTHTSTHTHITDMNNLTLVGG</sequence>
<feature type="region of interest" description="Disordered" evidence="1">
    <location>
        <begin position="102"/>
        <end position="134"/>
    </location>
</feature>
<feature type="compositionally biased region" description="Low complexity" evidence="1">
    <location>
        <begin position="104"/>
        <end position="121"/>
    </location>
</feature>
<proteinExistence type="predicted"/>
<accession>A0A448X6V8</accession>
<dbReference type="EMBL" id="CAAALY010104812">
    <property type="protein sequence ID" value="VEL29625.1"/>
    <property type="molecule type" value="Genomic_DNA"/>
</dbReference>
<feature type="compositionally biased region" description="Polar residues" evidence="1">
    <location>
        <begin position="125"/>
        <end position="134"/>
    </location>
</feature>
<dbReference type="Proteomes" id="UP000784294">
    <property type="component" value="Unassembled WGS sequence"/>
</dbReference>
<evidence type="ECO:0000313" key="3">
    <source>
        <dbReference type="Proteomes" id="UP000784294"/>
    </source>
</evidence>
<feature type="region of interest" description="Disordered" evidence="1">
    <location>
        <begin position="1"/>
        <end position="23"/>
    </location>
</feature>